<reference evidence="3 5" key="2">
    <citation type="submission" date="2020-07" db="EMBL/GenBank/DDBJ databases">
        <title>Sequencing the genomes of 1000 actinobacteria strains.</title>
        <authorList>
            <person name="Klenk H.-P."/>
        </authorList>
    </citation>
    <scope>NUCLEOTIDE SEQUENCE [LARGE SCALE GENOMIC DNA]</scope>
    <source>
        <strain evidence="3 5">DSM 10309</strain>
    </source>
</reference>
<accession>A0A7W3PHP6</accession>
<evidence type="ECO:0000256" key="1">
    <source>
        <dbReference type="SAM" id="MobiDB-lite"/>
    </source>
</evidence>
<reference evidence="2 4" key="1">
    <citation type="submission" date="2019-07" db="EMBL/GenBank/DDBJ databases">
        <title>Whole genome shotgun sequence of Frigoribacterium faeni NBRC 103066.</title>
        <authorList>
            <person name="Hosoyama A."/>
            <person name="Uohara A."/>
            <person name="Ohji S."/>
            <person name="Ichikawa N."/>
        </authorList>
    </citation>
    <scope>NUCLEOTIDE SEQUENCE [LARGE SCALE GENOMIC DNA]</scope>
    <source>
        <strain evidence="2 4">NBRC 103066</strain>
    </source>
</reference>
<evidence type="ECO:0000313" key="2">
    <source>
        <dbReference type="EMBL" id="GEK83817.1"/>
    </source>
</evidence>
<dbReference type="AlphaFoldDB" id="A0A7W3PHP6"/>
<proteinExistence type="predicted"/>
<evidence type="ECO:0000313" key="5">
    <source>
        <dbReference type="Proteomes" id="UP000522688"/>
    </source>
</evidence>
<evidence type="ECO:0000313" key="3">
    <source>
        <dbReference type="EMBL" id="MBA8812081.1"/>
    </source>
</evidence>
<dbReference type="Proteomes" id="UP000522688">
    <property type="component" value="Unassembled WGS sequence"/>
</dbReference>
<dbReference type="EMBL" id="JACGWW010000001">
    <property type="protein sequence ID" value="MBA8812081.1"/>
    <property type="molecule type" value="Genomic_DNA"/>
</dbReference>
<dbReference type="RefSeq" id="WP_167627351.1">
    <property type="nucleotide sequence ID" value="NZ_BAAAHR010000002.1"/>
</dbReference>
<keyword evidence="4" id="KW-1185">Reference proteome</keyword>
<dbReference type="Proteomes" id="UP000321154">
    <property type="component" value="Unassembled WGS sequence"/>
</dbReference>
<organism evidence="3 5">
    <name type="scientific">Frigoribacterium faeni</name>
    <dbReference type="NCBI Taxonomy" id="145483"/>
    <lineage>
        <taxon>Bacteria</taxon>
        <taxon>Bacillati</taxon>
        <taxon>Actinomycetota</taxon>
        <taxon>Actinomycetes</taxon>
        <taxon>Micrococcales</taxon>
        <taxon>Microbacteriaceae</taxon>
        <taxon>Frigoribacterium</taxon>
    </lineage>
</organism>
<sequence>MAEKSAKKGTAKVAVRSLKEKRADKKAKGATGSYSEDVVSNVKKR</sequence>
<name>A0A7W3PHP6_9MICO</name>
<dbReference type="EMBL" id="BJUV01000021">
    <property type="protein sequence ID" value="GEK83817.1"/>
    <property type="molecule type" value="Genomic_DNA"/>
</dbReference>
<feature type="region of interest" description="Disordered" evidence="1">
    <location>
        <begin position="1"/>
        <end position="45"/>
    </location>
</feature>
<comment type="caution">
    <text evidence="3">The sequence shown here is derived from an EMBL/GenBank/DDBJ whole genome shotgun (WGS) entry which is preliminary data.</text>
</comment>
<feature type="compositionally biased region" description="Basic and acidic residues" evidence="1">
    <location>
        <begin position="17"/>
        <end position="27"/>
    </location>
</feature>
<protein>
    <submittedName>
        <fullName evidence="3">Uncharacterized protein</fullName>
    </submittedName>
</protein>
<gene>
    <name evidence="3" type="ORF">FB463_000305</name>
    <name evidence="2" type="ORF">FFA01_21260</name>
</gene>
<evidence type="ECO:0000313" key="4">
    <source>
        <dbReference type="Proteomes" id="UP000321154"/>
    </source>
</evidence>